<dbReference type="NCBIfam" id="TIGR03083">
    <property type="entry name" value="maleylpyruvate isomerase family mycothiol-dependent enzyme"/>
    <property type="match status" value="1"/>
</dbReference>
<evidence type="ECO:0000313" key="3">
    <source>
        <dbReference type="Proteomes" id="UP000278440"/>
    </source>
</evidence>
<sequence>MTSPIADLPPADRYRALAARFTEIVGAVSDDRWGSPSPCDGWSARDVVAHVVQSQRGFLEGAGDPLPAGPWVDDDPAGAWAATRDGVQQVLDDPARARREVPGRAGRGPLEDTVGMFHSIDLVVHGWDLAQAAGLDATVPRDQLAWARGLVTRMADLARSPGGFGPEVEAWADADETTRTMAFLGRRPVDD</sequence>
<dbReference type="NCBIfam" id="TIGR03086">
    <property type="entry name" value="TIGR03086 family metal-binding protein"/>
    <property type="match status" value="1"/>
</dbReference>
<dbReference type="EMBL" id="RBXT01000001">
    <property type="protein sequence ID" value="RKT79641.1"/>
    <property type="molecule type" value="Genomic_DNA"/>
</dbReference>
<proteinExistence type="predicted"/>
<dbReference type="InterPro" id="IPR034660">
    <property type="entry name" value="DinB/YfiT-like"/>
</dbReference>
<gene>
    <name evidence="2" type="ORF">DFJ68_3115</name>
</gene>
<dbReference type="RefSeq" id="WP_121034508.1">
    <property type="nucleotide sequence ID" value="NZ_RBXT01000001.1"/>
</dbReference>
<dbReference type="InterPro" id="IPR017520">
    <property type="entry name" value="CHP03086"/>
</dbReference>
<accession>A0A495XYF5</accession>
<reference evidence="2 3" key="1">
    <citation type="submission" date="2018-10" db="EMBL/GenBank/DDBJ databases">
        <title>Sequencing the genomes of 1000 actinobacteria strains.</title>
        <authorList>
            <person name="Klenk H.-P."/>
        </authorList>
    </citation>
    <scope>NUCLEOTIDE SEQUENCE [LARGE SCALE GENOMIC DNA]</scope>
    <source>
        <strain evidence="2 3">DSM 44267</strain>
    </source>
</reference>
<evidence type="ECO:0000313" key="2">
    <source>
        <dbReference type="EMBL" id="RKT79641.1"/>
    </source>
</evidence>
<dbReference type="SUPFAM" id="SSF109854">
    <property type="entry name" value="DinB/YfiT-like putative metalloenzymes"/>
    <property type="match status" value="1"/>
</dbReference>
<dbReference type="Proteomes" id="UP000278440">
    <property type="component" value="Unassembled WGS sequence"/>
</dbReference>
<evidence type="ECO:0000259" key="1">
    <source>
        <dbReference type="Pfam" id="PF11716"/>
    </source>
</evidence>
<dbReference type="Pfam" id="PF11716">
    <property type="entry name" value="MDMPI_N"/>
    <property type="match status" value="1"/>
</dbReference>
<feature type="domain" description="Mycothiol-dependent maleylpyruvate isomerase metal-binding" evidence="1">
    <location>
        <begin position="15"/>
        <end position="130"/>
    </location>
</feature>
<keyword evidence="3" id="KW-1185">Reference proteome</keyword>
<dbReference type="OrthoDB" id="5185819at2"/>
<dbReference type="InterPro" id="IPR017517">
    <property type="entry name" value="Maleyloyr_isom"/>
</dbReference>
<protein>
    <submittedName>
        <fullName evidence="2">Uncharacterized protein (TIGR03086 family)</fullName>
    </submittedName>
</protein>
<dbReference type="GO" id="GO:0046872">
    <property type="term" value="F:metal ion binding"/>
    <property type="evidence" value="ECO:0007669"/>
    <property type="project" value="InterPro"/>
</dbReference>
<dbReference type="InterPro" id="IPR024344">
    <property type="entry name" value="MDMPI_metal-binding"/>
</dbReference>
<comment type="caution">
    <text evidence="2">The sequence shown here is derived from an EMBL/GenBank/DDBJ whole genome shotgun (WGS) entry which is preliminary data.</text>
</comment>
<dbReference type="AlphaFoldDB" id="A0A495XYF5"/>
<organism evidence="2 3">
    <name type="scientific">Terracoccus luteus</name>
    <dbReference type="NCBI Taxonomy" id="53356"/>
    <lineage>
        <taxon>Bacteria</taxon>
        <taxon>Bacillati</taxon>
        <taxon>Actinomycetota</taxon>
        <taxon>Actinomycetes</taxon>
        <taxon>Micrococcales</taxon>
        <taxon>Intrasporangiaceae</taxon>
        <taxon>Terracoccus</taxon>
    </lineage>
</organism>
<dbReference type="Gene3D" id="1.20.120.450">
    <property type="entry name" value="dinb family like domain"/>
    <property type="match status" value="1"/>
</dbReference>
<name>A0A495XYF5_9MICO</name>